<dbReference type="PROSITE" id="PS00687">
    <property type="entry name" value="ALDEHYDE_DEHYDR_GLU"/>
    <property type="match status" value="1"/>
</dbReference>
<name>A0A2N3NCQ9_9PEZI</name>
<evidence type="ECO:0000259" key="7">
    <source>
        <dbReference type="Pfam" id="PF00171"/>
    </source>
</evidence>
<dbReference type="Gene3D" id="3.40.605.10">
    <property type="entry name" value="Aldehyde Dehydrogenase, Chain A, domain 1"/>
    <property type="match status" value="1"/>
</dbReference>
<dbReference type="VEuPathDB" id="FungiDB:jhhlp_001958"/>
<dbReference type="STRING" id="41688.A0A2N3NCQ9"/>
<dbReference type="Proteomes" id="UP000233524">
    <property type="component" value="Unassembled WGS sequence"/>
</dbReference>
<feature type="active site" evidence="5">
    <location>
        <position position="325"/>
    </location>
</feature>
<evidence type="ECO:0000256" key="2">
    <source>
        <dbReference type="ARBA" id="ARBA00023002"/>
    </source>
</evidence>
<dbReference type="InterPro" id="IPR016163">
    <property type="entry name" value="Ald_DH_C"/>
</dbReference>
<evidence type="ECO:0000256" key="3">
    <source>
        <dbReference type="ARBA" id="ARBA00023027"/>
    </source>
</evidence>
<keyword evidence="2 6" id="KW-0560">Oxidoreductase</keyword>
<evidence type="ECO:0000256" key="4">
    <source>
        <dbReference type="ARBA" id="ARBA00024226"/>
    </source>
</evidence>
<accession>A0A2N3NCQ9</accession>
<dbReference type="InterPro" id="IPR016161">
    <property type="entry name" value="Ald_DH/histidinol_DH"/>
</dbReference>
<gene>
    <name evidence="8" type="ORF">jhhlp_001958</name>
</gene>
<dbReference type="InterPro" id="IPR015590">
    <property type="entry name" value="Aldehyde_DH_dom"/>
</dbReference>
<comment type="caution">
    <text evidence="8">The sequence shown here is derived from an EMBL/GenBank/DDBJ whole genome shotgun (WGS) entry which is preliminary data.</text>
</comment>
<dbReference type="Pfam" id="PF00171">
    <property type="entry name" value="Aldedh"/>
    <property type="match status" value="1"/>
</dbReference>
<comment type="similarity">
    <text evidence="1 6">Belongs to the aldehyde dehydrogenase family.</text>
</comment>
<reference evidence="8 9" key="1">
    <citation type="journal article" date="2017" name="G3 (Bethesda)">
        <title>First Draft Genome Sequence of the Pathogenic Fungus Lomentospora prolificans (Formerly Scedosporium prolificans).</title>
        <authorList>
            <person name="Luo R."/>
            <person name="Zimin A."/>
            <person name="Workman R."/>
            <person name="Fan Y."/>
            <person name="Pertea G."/>
            <person name="Grossman N."/>
            <person name="Wear M.P."/>
            <person name="Jia B."/>
            <person name="Miller H."/>
            <person name="Casadevall A."/>
            <person name="Timp W."/>
            <person name="Zhang S.X."/>
            <person name="Salzberg S.L."/>
        </authorList>
    </citation>
    <scope>NUCLEOTIDE SEQUENCE [LARGE SCALE GENOMIC DNA]</scope>
    <source>
        <strain evidence="8 9">JHH-5317</strain>
    </source>
</reference>
<dbReference type="EC" id="1.2.1.3" evidence="4"/>
<evidence type="ECO:0000313" key="9">
    <source>
        <dbReference type="Proteomes" id="UP000233524"/>
    </source>
</evidence>
<dbReference type="Gene3D" id="3.40.309.10">
    <property type="entry name" value="Aldehyde Dehydrogenase, Chain A, domain 2"/>
    <property type="match status" value="1"/>
</dbReference>
<feature type="domain" description="Aldehyde dehydrogenase" evidence="7">
    <location>
        <begin position="102"/>
        <end position="552"/>
    </location>
</feature>
<dbReference type="SUPFAM" id="SSF53720">
    <property type="entry name" value="ALDH-like"/>
    <property type="match status" value="1"/>
</dbReference>
<dbReference type="PANTHER" id="PTHR43720:SF2">
    <property type="entry name" value="2-AMINOMUCONIC SEMIALDEHYDE DEHYDROGENASE"/>
    <property type="match status" value="1"/>
</dbReference>
<proteinExistence type="inferred from homology"/>
<keyword evidence="3" id="KW-0520">NAD</keyword>
<dbReference type="InParanoid" id="A0A2N3NCQ9"/>
<dbReference type="FunCoup" id="A0A2N3NCQ9">
    <property type="interactions" value="260"/>
</dbReference>
<dbReference type="GO" id="GO:0004029">
    <property type="term" value="F:aldehyde dehydrogenase (NAD+) activity"/>
    <property type="evidence" value="ECO:0007669"/>
    <property type="project" value="UniProtKB-EC"/>
</dbReference>
<evidence type="ECO:0000256" key="1">
    <source>
        <dbReference type="ARBA" id="ARBA00009986"/>
    </source>
</evidence>
<dbReference type="InterPro" id="IPR016162">
    <property type="entry name" value="Ald_DH_N"/>
</dbReference>
<dbReference type="InterPro" id="IPR029510">
    <property type="entry name" value="Ald_DH_CS_GLU"/>
</dbReference>
<protein>
    <recommendedName>
        <fullName evidence="4">aldehyde dehydrogenase (NAD(+))</fullName>
        <ecNumber evidence="4">1.2.1.3</ecNumber>
    </recommendedName>
</protein>
<evidence type="ECO:0000256" key="6">
    <source>
        <dbReference type="RuleBase" id="RU003345"/>
    </source>
</evidence>
<dbReference type="FunFam" id="3.40.309.10:FF:000012">
    <property type="entry name" value="Betaine aldehyde dehydrogenase"/>
    <property type="match status" value="1"/>
</dbReference>
<dbReference type="FunFam" id="3.40.605.10:FF:000050">
    <property type="entry name" value="Aldehyde dehydrogenase, mitochondrial"/>
    <property type="match status" value="1"/>
</dbReference>
<dbReference type="OrthoDB" id="310895at2759"/>
<dbReference type="PANTHER" id="PTHR43720">
    <property type="entry name" value="2-AMINOMUCONIC SEMIALDEHYDE DEHYDROGENASE"/>
    <property type="match status" value="1"/>
</dbReference>
<sequence>MNKHMMLRSFPSITACGVESTASRRLTRRDSFHRRSFSYSLKAARSAVYSTSGLEVPLTAPNGRRWNQPIGLFINNEYVASRKGQKLTSINPTYAMPSNIDKTEEDICSVYSADSEDVHNAVTSARAALRAPSWRRLSGSDRGALLLKLADLVERDAEIIATIETLDNGKPYSVSLGSDIPQFTQIMRYYAGFSDKNFGQVIDVGPDKMAYTIKEPVGVCGQIIPWNYPLAMAGWKLGPALACGNTVVLKPSELTPLSVLYVAGLIREAGFPPGVVNIINGYGRETGTALVEHMDVDKVAFTGSTATGKEIMRLASKTLKNITLETGGKSPLIVFEDANIAQAARHAHLGIMSNSGQICTANSRLLVHEKVIDQFLEEFSRLVKSLSILGDPFEDATFQGPQVSVDQYDRVLSYIQSGIEEGAKLVIGGSPAKVASGKGYFIEPTLFSDVKANMKIFREEIFGPCAVVVPFSTDEEAVAIANDSAYGLGAMLFTKDLARAHKTAREVEAGMVFINSTDDSDARTPFGGVKQSGIGRELGEAGLAAYCNIKTVHVNLTEG</sequence>
<keyword evidence="9" id="KW-1185">Reference proteome</keyword>
<organism evidence="8 9">
    <name type="scientific">Lomentospora prolificans</name>
    <dbReference type="NCBI Taxonomy" id="41688"/>
    <lineage>
        <taxon>Eukaryota</taxon>
        <taxon>Fungi</taxon>
        <taxon>Dikarya</taxon>
        <taxon>Ascomycota</taxon>
        <taxon>Pezizomycotina</taxon>
        <taxon>Sordariomycetes</taxon>
        <taxon>Hypocreomycetidae</taxon>
        <taxon>Microascales</taxon>
        <taxon>Microascaceae</taxon>
        <taxon>Lomentospora</taxon>
    </lineage>
</organism>
<evidence type="ECO:0000256" key="5">
    <source>
        <dbReference type="PROSITE-ProRule" id="PRU10007"/>
    </source>
</evidence>
<dbReference type="AlphaFoldDB" id="A0A2N3NCQ9"/>
<evidence type="ECO:0000313" key="8">
    <source>
        <dbReference type="EMBL" id="PKS10208.1"/>
    </source>
</evidence>
<dbReference type="GO" id="GO:0006598">
    <property type="term" value="P:polyamine catabolic process"/>
    <property type="evidence" value="ECO:0007669"/>
    <property type="project" value="TreeGrafter"/>
</dbReference>
<dbReference type="EMBL" id="NLAX01000008">
    <property type="protein sequence ID" value="PKS10208.1"/>
    <property type="molecule type" value="Genomic_DNA"/>
</dbReference>